<protein>
    <submittedName>
        <fullName evidence="1">Uncharacterized protein</fullName>
    </submittedName>
</protein>
<evidence type="ECO:0000313" key="1">
    <source>
        <dbReference type="EMBL" id="PON33655.1"/>
    </source>
</evidence>
<comment type="caution">
    <text evidence="1">The sequence shown here is derived from an EMBL/GenBank/DDBJ whole genome shotgun (WGS) entry which is preliminary data.</text>
</comment>
<organism evidence="1 2">
    <name type="scientific">Parasponia andersonii</name>
    <name type="common">Sponia andersonii</name>
    <dbReference type="NCBI Taxonomy" id="3476"/>
    <lineage>
        <taxon>Eukaryota</taxon>
        <taxon>Viridiplantae</taxon>
        <taxon>Streptophyta</taxon>
        <taxon>Embryophyta</taxon>
        <taxon>Tracheophyta</taxon>
        <taxon>Spermatophyta</taxon>
        <taxon>Magnoliopsida</taxon>
        <taxon>eudicotyledons</taxon>
        <taxon>Gunneridae</taxon>
        <taxon>Pentapetalae</taxon>
        <taxon>rosids</taxon>
        <taxon>fabids</taxon>
        <taxon>Rosales</taxon>
        <taxon>Cannabaceae</taxon>
        <taxon>Parasponia</taxon>
    </lineage>
</organism>
<dbReference type="AlphaFoldDB" id="A0A2P5AAT9"/>
<accession>A0A2P5AAT9</accession>
<dbReference type="OrthoDB" id="1428630at2759"/>
<gene>
    <name evidence="1" type="ORF">PanWU01x14_350910</name>
</gene>
<dbReference type="Proteomes" id="UP000237105">
    <property type="component" value="Unassembled WGS sequence"/>
</dbReference>
<reference evidence="2" key="1">
    <citation type="submission" date="2016-06" db="EMBL/GenBank/DDBJ databases">
        <title>Parallel loss of symbiosis genes in relatives of nitrogen-fixing non-legume Parasponia.</title>
        <authorList>
            <person name="Van Velzen R."/>
            <person name="Holmer R."/>
            <person name="Bu F."/>
            <person name="Rutten L."/>
            <person name="Van Zeijl A."/>
            <person name="Liu W."/>
            <person name="Santuari L."/>
            <person name="Cao Q."/>
            <person name="Sharma T."/>
            <person name="Shen D."/>
            <person name="Roswanjaya Y."/>
            <person name="Wardhani T."/>
            <person name="Kalhor M.S."/>
            <person name="Jansen J."/>
            <person name="Van den Hoogen J."/>
            <person name="Gungor B."/>
            <person name="Hartog M."/>
            <person name="Hontelez J."/>
            <person name="Verver J."/>
            <person name="Yang W.-C."/>
            <person name="Schijlen E."/>
            <person name="Repin R."/>
            <person name="Schilthuizen M."/>
            <person name="Schranz E."/>
            <person name="Heidstra R."/>
            <person name="Miyata K."/>
            <person name="Fedorova E."/>
            <person name="Kohlen W."/>
            <person name="Bisseling T."/>
            <person name="Smit S."/>
            <person name="Geurts R."/>
        </authorList>
    </citation>
    <scope>NUCLEOTIDE SEQUENCE [LARGE SCALE GENOMIC DNA]</scope>
    <source>
        <strain evidence="2">cv. WU1-14</strain>
    </source>
</reference>
<sequence>MGLSIGVFHEQWLPKPSFFKSITPAFHDELRVSDLIDSTSIWNYVFIKHLFLMVDWNNILAIPLSIRHTPDSLVWHFDKSGEYSVKLGYCVARNNHFTSSSRGGGNYFGLNRHNNKLFNGNVIDTLKLIDQAQSYLIEFQTNSLRTEMEYSTHSAPSAIHWYRLDAGSLKLNIDAAIL</sequence>
<dbReference type="EMBL" id="JXTB01000713">
    <property type="protein sequence ID" value="PON33655.1"/>
    <property type="molecule type" value="Genomic_DNA"/>
</dbReference>
<name>A0A2P5AAT9_PARAD</name>
<evidence type="ECO:0000313" key="2">
    <source>
        <dbReference type="Proteomes" id="UP000237105"/>
    </source>
</evidence>
<proteinExistence type="predicted"/>
<keyword evidence="2" id="KW-1185">Reference proteome</keyword>